<evidence type="ECO:0000256" key="4">
    <source>
        <dbReference type="ARBA" id="ARBA00022448"/>
    </source>
</evidence>
<dbReference type="GO" id="GO:0005886">
    <property type="term" value="C:plasma membrane"/>
    <property type="evidence" value="ECO:0007669"/>
    <property type="project" value="UniProtKB-SubCell"/>
</dbReference>
<keyword evidence="5" id="KW-1003">Cell membrane</keyword>
<evidence type="ECO:0000256" key="12">
    <source>
        <dbReference type="ARBA" id="ARBA00026028"/>
    </source>
</evidence>
<evidence type="ECO:0000313" key="20">
    <source>
        <dbReference type="EMBL" id="RMB61501.1"/>
    </source>
</evidence>
<keyword evidence="4" id="KW-0813">Transport</keyword>
<evidence type="ECO:0000256" key="2">
    <source>
        <dbReference type="ARBA" id="ARBA00010527"/>
    </source>
</evidence>
<keyword evidence="21" id="KW-1185">Reference proteome</keyword>
<evidence type="ECO:0000313" key="21">
    <source>
        <dbReference type="Proteomes" id="UP000275256"/>
    </source>
</evidence>
<feature type="domain" description="Membrane insertase YidC/Oxa/ALB C-terminal" evidence="19">
    <location>
        <begin position="54"/>
        <end position="266"/>
    </location>
</feature>
<feature type="transmembrane region" description="Helical" evidence="18">
    <location>
        <begin position="189"/>
        <end position="209"/>
    </location>
</feature>
<organism evidence="20 21">
    <name type="scientific">Tessaracoccus antarcticus</name>
    <dbReference type="NCBI Taxonomy" id="2479848"/>
    <lineage>
        <taxon>Bacteria</taxon>
        <taxon>Bacillati</taxon>
        <taxon>Actinomycetota</taxon>
        <taxon>Actinomycetes</taxon>
        <taxon>Propionibacteriales</taxon>
        <taxon>Propionibacteriaceae</taxon>
        <taxon>Tessaracoccus</taxon>
    </lineage>
</organism>
<dbReference type="InterPro" id="IPR001708">
    <property type="entry name" value="YidC/ALB3/OXA1/COX18"/>
</dbReference>
<dbReference type="NCBIfam" id="TIGR03592">
    <property type="entry name" value="yidC_oxa1_cterm"/>
    <property type="match status" value="1"/>
</dbReference>
<comment type="subcellular location">
    <subcellularLocation>
        <location evidence="1">Cell membrane</location>
        <topology evidence="1">Multi-pass membrane protein</topology>
    </subcellularLocation>
    <subcellularLocation>
        <location evidence="16">Membrane</location>
        <topology evidence="16">Multi-pass membrane protein</topology>
    </subcellularLocation>
</comment>
<gene>
    <name evidence="20" type="primary">yidC</name>
    <name evidence="20" type="ORF">EAX62_02330</name>
</gene>
<evidence type="ECO:0000259" key="19">
    <source>
        <dbReference type="Pfam" id="PF02096"/>
    </source>
</evidence>
<dbReference type="NCBIfam" id="NF002350">
    <property type="entry name" value="PRK01315.1"/>
    <property type="match status" value="1"/>
</dbReference>
<evidence type="ECO:0000256" key="13">
    <source>
        <dbReference type="ARBA" id="ARBA00031538"/>
    </source>
</evidence>
<dbReference type="InterPro" id="IPR047196">
    <property type="entry name" value="YidC_ALB_C"/>
</dbReference>
<feature type="compositionally biased region" description="Polar residues" evidence="17">
    <location>
        <begin position="358"/>
        <end position="368"/>
    </location>
</feature>
<proteinExistence type="inferred from homology"/>
<dbReference type="GO" id="GO:0051205">
    <property type="term" value="P:protein insertion into membrane"/>
    <property type="evidence" value="ECO:0007669"/>
    <property type="project" value="TreeGrafter"/>
</dbReference>
<dbReference type="Pfam" id="PF02096">
    <property type="entry name" value="60KD_IMP"/>
    <property type="match status" value="1"/>
</dbReference>
<dbReference type="EMBL" id="REFW01000001">
    <property type="protein sequence ID" value="RMB61501.1"/>
    <property type="molecule type" value="Genomic_DNA"/>
</dbReference>
<reference evidence="20 21" key="1">
    <citation type="submission" date="2018-10" db="EMBL/GenBank/DDBJ databases">
        <title>Tessaracoccus antarcticuss sp. nov., isolated from sediment.</title>
        <authorList>
            <person name="Zhou L.Y."/>
            <person name="Du Z.J."/>
        </authorList>
    </citation>
    <scope>NUCLEOTIDE SEQUENCE [LARGE SCALE GENOMIC DNA]</scope>
    <source>
        <strain evidence="20 21">JDX10</strain>
    </source>
</reference>
<sequence length="374" mass="41481">MIDLLIPLAIPIWDTIYGALSTMMQPIYWAVSGILVLFHSLWTPVFGKDSGATWALAIISMTVLIRTLLIPLFVKQINSARNMQLLQPKIQALQKKHGSDRQKLGEEQMKLYKEEGVNPAASCVPLLIQMPILLSLFRVLQGVADKTPRGHFFKTNPDLSASLRNAELFGAGLSDRIPNGFPPIGPTQIMGVLLVIAMVTTLFITQLQLMRKNMPPEALTGPLAQQQKMMLYIFPIMYLFSGAVIPIGVLIYWLTTNLWTMVQQGLLIRNNPAPNTPAFVDWEERMRAKGKDPAEVMAAKQAKRRRTKAAKTTSRPVAGAASPGSPSEVEDTDEAKPTVSRQQVTRSTVRTVDGKSVVTRQQPRSTSRATRKKK</sequence>
<dbReference type="PANTHER" id="PTHR12428:SF65">
    <property type="entry name" value="CYTOCHROME C OXIDASE ASSEMBLY PROTEIN COX18, MITOCHONDRIAL"/>
    <property type="match status" value="1"/>
</dbReference>
<evidence type="ECO:0000256" key="9">
    <source>
        <dbReference type="ARBA" id="ARBA00023136"/>
    </source>
</evidence>
<evidence type="ECO:0000256" key="3">
    <source>
        <dbReference type="ARBA" id="ARBA00015325"/>
    </source>
</evidence>
<feature type="transmembrane region" description="Helical" evidence="18">
    <location>
        <begin position="27"/>
        <end position="46"/>
    </location>
</feature>
<evidence type="ECO:0000256" key="5">
    <source>
        <dbReference type="ARBA" id="ARBA00022475"/>
    </source>
</evidence>
<comment type="subunit">
    <text evidence="12">Interacts with the Sec translocase complex via SecD. Specifically interacts with transmembrane segments of nascent integral membrane proteins during membrane integration.</text>
</comment>
<dbReference type="AlphaFoldDB" id="A0A3M0G8X8"/>
<evidence type="ECO:0000256" key="18">
    <source>
        <dbReference type="SAM" id="Phobius"/>
    </source>
</evidence>
<feature type="region of interest" description="Disordered" evidence="17">
    <location>
        <begin position="290"/>
        <end position="374"/>
    </location>
</feature>
<evidence type="ECO:0000256" key="7">
    <source>
        <dbReference type="ARBA" id="ARBA00022927"/>
    </source>
</evidence>
<dbReference type="OrthoDB" id="9780552at2"/>
<keyword evidence="8 18" id="KW-1133">Transmembrane helix</keyword>
<keyword evidence="6 16" id="KW-0812">Transmembrane</keyword>
<accession>A0A3M0G8X8</accession>
<feature type="transmembrane region" description="Helical" evidence="18">
    <location>
        <begin position="52"/>
        <end position="74"/>
    </location>
</feature>
<comment type="caution">
    <text evidence="20">The sequence shown here is derived from an EMBL/GenBank/DDBJ whole genome shotgun (WGS) entry which is preliminary data.</text>
</comment>
<feature type="transmembrane region" description="Helical" evidence="18">
    <location>
        <begin position="230"/>
        <end position="254"/>
    </location>
</feature>
<dbReference type="GO" id="GO:0015031">
    <property type="term" value="P:protein transport"/>
    <property type="evidence" value="ECO:0007669"/>
    <property type="project" value="UniProtKB-KW"/>
</dbReference>
<protein>
    <recommendedName>
        <fullName evidence="3">Membrane protein insertase YidC</fullName>
    </recommendedName>
    <alternativeName>
        <fullName evidence="15">Foldase YidC</fullName>
    </alternativeName>
    <alternativeName>
        <fullName evidence="14">Membrane integrase YidC</fullName>
    </alternativeName>
    <alternativeName>
        <fullName evidence="13">Membrane protein YidC</fullName>
    </alternativeName>
</protein>
<comment type="similarity">
    <text evidence="2">Belongs to the OXA1/ALB3/YidC family. Type 1 subfamily.</text>
</comment>
<evidence type="ECO:0000256" key="8">
    <source>
        <dbReference type="ARBA" id="ARBA00022989"/>
    </source>
</evidence>
<dbReference type="CDD" id="cd20070">
    <property type="entry name" value="5TM_YidC_Alb3"/>
    <property type="match status" value="1"/>
</dbReference>
<dbReference type="Proteomes" id="UP000275256">
    <property type="component" value="Unassembled WGS sequence"/>
</dbReference>
<name>A0A3M0G8X8_9ACTN</name>
<evidence type="ECO:0000256" key="11">
    <source>
        <dbReference type="ARBA" id="ARBA00025034"/>
    </source>
</evidence>
<keyword evidence="10" id="KW-0143">Chaperone</keyword>
<comment type="function">
    <text evidence="11">Required for the insertion and/or proper folding and/or complex formation of integral membrane proteins into the membrane. Involved in integration of membrane proteins that insert both dependently and independently of the Sec translocase complex, as well as at least some lipoproteins. Aids folding of multispanning membrane proteins.</text>
</comment>
<keyword evidence="9 18" id="KW-0472">Membrane</keyword>
<evidence type="ECO:0000256" key="16">
    <source>
        <dbReference type="RuleBase" id="RU003945"/>
    </source>
</evidence>
<evidence type="ECO:0000256" key="14">
    <source>
        <dbReference type="ARBA" id="ARBA00033245"/>
    </source>
</evidence>
<evidence type="ECO:0000256" key="1">
    <source>
        <dbReference type="ARBA" id="ARBA00004651"/>
    </source>
</evidence>
<evidence type="ECO:0000256" key="17">
    <source>
        <dbReference type="SAM" id="MobiDB-lite"/>
    </source>
</evidence>
<evidence type="ECO:0000256" key="6">
    <source>
        <dbReference type="ARBA" id="ARBA00022692"/>
    </source>
</evidence>
<evidence type="ECO:0000256" key="15">
    <source>
        <dbReference type="ARBA" id="ARBA00033342"/>
    </source>
</evidence>
<dbReference type="PANTHER" id="PTHR12428">
    <property type="entry name" value="OXA1"/>
    <property type="match status" value="1"/>
</dbReference>
<feature type="compositionally biased region" description="Polar residues" evidence="17">
    <location>
        <begin position="339"/>
        <end position="350"/>
    </location>
</feature>
<evidence type="ECO:0000256" key="10">
    <source>
        <dbReference type="ARBA" id="ARBA00023186"/>
    </source>
</evidence>
<dbReference type="GO" id="GO:0032977">
    <property type="term" value="F:membrane insertase activity"/>
    <property type="evidence" value="ECO:0007669"/>
    <property type="project" value="InterPro"/>
</dbReference>
<dbReference type="InterPro" id="IPR028055">
    <property type="entry name" value="YidC/Oxa/ALB_C"/>
</dbReference>
<keyword evidence="7" id="KW-0653">Protein transport</keyword>